<gene>
    <name evidence="2" type="ORF">OEW28_06255</name>
</gene>
<evidence type="ECO:0000313" key="2">
    <source>
        <dbReference type="EMBL" id="MCV2868228.1"/>
    </source>
</evidence>
<accession>A0ABT2ZAR4</accession>
<keyword evidence="3" id="KW-1185">Reference proteome</keyword>
<evidence type="ECO:0008006" key="4">
    <source>
        <dbReference type="Google" id="ProtNLM"/>
    </source>
</evidence>
<feature type="compositionally biased region" description="Low complexity" evidence="1">
    <location>
        <begin position="375"/>
        <end position="386"/>
    </location>
</feature>
<protein>
    <recommendedName>
        <fullName evidence="4">Lipoprotein</fullName>
    </recommendedName>
</protein>
<evidence type="ECO:0000256" key="1">
    <source>
        <dbReference type="SAM" id="MobiDB-lite"/>
    </source>
</evidence>
<dbReference type="RefSeq" id="WP_263733845.1">
    <property type="nucleotide sequence ID" value="NZ_JAOWKY010000001.1"/>
</dbReference>
<feature type="compositionally biased region" description="Low complexity" evidence="1">
    <location>
        <begin position="221"/>
        <end position="238"/>
    </location>
</feature>
<feature type="compositionally biased region" description="Acidic residues" evidence="1">
    <location>
        <begin position="180"/>
        <end position="191"/>
    </location>
</feature>
<reference evidence="2 3" key="1">
    <citation type="submission" date="2022-10" db="EMBL/GenBank/DDBJ databases">
        <title>Defluviimonas sp. nov., isolated from ocean surface water.</title>
        <authorList>
            <person name="He W."/>
            <person name="Wang L."/>
            <person name="Zhang D.-F."/>
        </authorList>
    </citation>
    <scope>NUCLEOTIDE SEQUENCE [LARGE SCALE GENOMIC DNA]</scope>
    <source>
        <strain evidence="2 3">WL0002</strain>
    </source>
</reference>
<feature type="compositionally biased region" description="Acidic residues" evidence="1">
    <location>
        <begin position="336"/>
        <end position="346"/>
    </location>
</feature>
<organism evidence="2 3">
    <name type="scientific">Albidovulum marisflavi</name>
    <dbReference type="NCBI Taxonomy" id="2984159"/>
    <lineage>
        <taxon>Bacteria</taxon>
        <taxon>Pseudomonadati</taxon>
        <taxon>Pseudomonadota</taxon>
        <taxon>Alphaproteobacteria</taxon>
        <taxon>Rhodobacterales</taxon>
        <taxon>Paracoccaceae</taxon>
        <taxon>Albidovulum</taxon>
    </lineage>
</organism>
<feature type="region of interest" description="Disordered" evidence="1">
    <location>
        <begin position="180"/>
        <end position="313"/>
    </location>
</feature>
<dbReference type="Proteomes" id="UP001652542">
    <property type="component" value="Unassembled WGS sequence"/>
</dbReference>
<proteinExistence type="predicted"/>
<feature type="compositionally biased region" description="Pro residues" evidence="1">
    <location>
        <begin position="239"/>
        <end position="248"/>
    </location>
</feature>
<feature type="compositionally biased region" description="Basic and acidic residues" evidence="1">
    <location>
        <begin position="295"/>
        <end position="310"/>
    </location>
</feature>
<dbReference type="EMBL" id="JAOWKY010000001">
    <property type="protein sequence ID" value="MCV2868228.1"/>
    <property type="molecule type" value="Genomic_DNA"/>
</dbReference>
<feature type="region of interest" description="Disordered" evidence="1">
    <location>
        <begin position="80"/>
        <end position="118"/>
    </location>
</feature>
<comment type="caution">
    <text evidence="2">The sequence shown here is derived from an EMBL/GenBank/DDBJ whole genome shotgun (WGS) entry which is preliminary data.</text>
</comment>
<sequence>MTMVGANKILTVSYGTFSCTLEGFEEPFGTMRAIAEYFRDLASQDRYFGAEPPTPDTEMLHRIAEREVRRRVEARVDDEGITLKAAEPEVQEPETVEEPDQASPEQESLAPAETPAETAAEKLKRLRAAVAEAEAAASQEDWVENRTSFSAEAPAADFGYTLDVVSANIKAGPAKDEFHEEEFYEDEEAEDIAAPATERPSQAAASDEREEPAGQTTLPNLAARLRAYEAEAPYLRGGPRPPASPRPAPKVDEDLLRRVTEESRAEDQAVSADTVQGRSILEQASGDDEAAVARLMKEAHSKLEGPESKRKFSAISHMKAAVAATVADRRFKAEAEVEDDGDEGGEETQLNRYREDLSRVVRPRPTPPSPPKRQAASAPSTPPKATETGRPAVPPAPAQERKAEAPAVAEPAKAPAPNPPRSSVHPAPLVLFSEQKVQDESQAAEPAVARRRSAIPTRILTEDEVVVPRRRVQPEDADSFAEFAEMMGASDLSDLLEAAAAYTATIEGTPHFSRPQLLRKVATVSDTPDFSREDGLRSFGMLLRQGKIQKVRRGQFKITDASRFLSDGLRGSR</sequence>
<name>A0ABT2ZAR4_9RHOB</name>
<evidence type="ECO:0000313" key="3">
    <source>
        <dbReference type="Proteomes" id="UP001652542"/>
    </source>
</evidence>
<feature type="region of interest" description="Disordered" evidence="1">
    <location>
        <begin position="334"/>
        <end position="450"/>
    </location>
</feature>
<feature type="compositionally biased region" description="Basic and acidic residues" evidence="1">
    <location>
        <begin position="249"/>
        <end position="267"/>
    </location>
</feature>
<feature type="compositionally biased region" description="Acidic residues" evidence="1">
    <location>
        <begin position="89"/>
        <end position="100"/>
    </location>
</feature>